<proteinExistence type="predicted"/>
<name>A0AAZ3P436_ONCTS</name>
<accession>A0AAZ3P436</accession>
<keyword evidence="1" id="KW-1133">Transmembrane helix</keyword>
<dbReference type="Proteomes" id="UP000694402">
    <property type="component" value="Unassembled WGS sequence"/>
</dbReference>
<dbReference type="PANTHER" id="PTHR11731:SF97">
    <property type="entry name" value="INACTIVE DIPEPTIDYL PEPTIDASE 10-LIKE"/>
    <property type="match status" value="1"/>
</dbReference>
<dbReference type="Gene3D" id="2.140.10.30">
    <property type="entry name" value="Dipeptidylpeptidase IV, N-terminal domain"/>
    <property type="match status" value="1"/>
</dbReference>
<evidence type="ECO:0000313" key="4">
    <source>
        <dbReference type="Ensembl" id="ENSOTSP00005111310.1"/>
    </source>
</evidence>
<dbReference type="Ensembl" id="ENSOTST00005130994.1">
    <property type="protein sequence ID" value="ENSOTSP00005111310.1"/>
    <property type="gene ID" value="ENSOTSG00005051257.1"/>
</dbReference>
<dbReference type="InterPro" id="IPR029058">
    <property type="entry name" value="AB_hydrolase_fold"/>
</dbReference>
<sequence length="810" mass="91055">MIASTQQNMPSDMNGVAYHGPPRNWRGIGIALMVILMIISLVILSVIMLTPDDSLLLQRSRLTLEDLDKDHFKVHDAHVTWLNDDEVAFRTREGHILKHSLSENLTIALLGGSILNLNDTKFQVSPDQKYILLAYNLHLVFSKSFSASYVIYSVGTGEFLELNPHRVEPSALQYAAWGPHGNHLIYIFQNNLYYQPGVYSGPVRLSTTGSGSVINGLSDWTYEEEILQTYPAYWWSGDGVRLAYLSINNTHTPYVEIPRFTGGPYPTGAYYPYPKAGDNIPAVTLYVVNVFSPAHTLRMTAPVSLKNRGHYISMVKWTSGTRLAVRWLNRVQNQSVLSVCEATTGVCSQKRKMTMDVWLGQPQEAPLFSRDGSMFYVTLPAAQGGHGEYRHIAVLPTQPLTTPMSPRFLTSGHWDVMSLCGLDEDAEKIYFISTEASKHSRHLYSVNLWGFSQRHCLTCTLSETCRFYKPQFNPSLTRVILHCLGESLSLRLSFSLSFLFSVLHLDLFVVGPGIPRVTVHSTREHFRYKVLEDNKPLSEALKGKRLPITHYSTITADHYDMHLKLGLPQGYEEGLHPLLIIVDGAPDTQAVTDRFSLGWPQVLSSIHSVALAWVDGKSGAAHGLRSPNLDPRKLSYQRVKDLLSVVEWLLELPYIDNRRIALYGKAFGGLLTLKMMAAANIFKCAAVMAPITDFKIYNAAFSERHLGLPATQESFYKDASLLDDVVNLRDKNFLLLHGTADAHVHFQHTAELIDRLVSAKANYSLQIYPDEGHVLRRSHSDQHFRRTLTNFLQDCLAPMPPQKSDGQEDD</sequence>
<reference evidence="4" key="3">
    <citation type="submission" date="2025-09" db="UniProtKB">
        <authorList>
            <consortium name="Ensembl"/>
        </authorList>
    </citation>
    <scope>IDENTIFICATION</scope>
</reference>
<feature type="domain" description="Dipeptidylpeptidase IV N-terminal" evidence="3">
    <location>
        <begin position="125"/>
        <end position="487"/>
    </location>
</feature>
<evidence type="ECO:0000256" key="1">
    <source>
        <dbReference type="SAM" id="Phobius"/>
    </source>
</evidence>
<dbReference type="GO" id="GO:0008236">
    <property type="term" value="F:serine-type peptidase activity"/>
    <property type="evidence" value="ECO:0007669"/>
    <property type="project" value="InterPro"/>
</dbReference>
<evidence type="ECO:0000259" key="3">
    <source>
        <dbReference type="Pfam" id="PF00930"/>
    </source>
</evidence>
<feature type="transmembrane region" description="Helical" evidence="1">
    <location>
        <begin position="28"/>
        <end position="49"/>
    </location>
</feature>
<dbReference type="InterPro" id="IPR001375">
    <property type="entry name" value="Peptidase_S9_cat"/>
</dbReference>
<dbReference type="InterPro" id="IPR002469">
    <property type="entry name" value="Peptidase_S9B_N"/>
</dbReference>
<keyword evidence="1" id="KW-0472">Membrane</keyword>
<evidence type="ECO:0000313" key="5">
    <source>
        <dbReference type="Proteomes" id="UP000694402"/>
    </source>
</evidence>
<dbReference type="Gene3D" id="3.40.50.1820">
    <property type="entry name" value="alpha/beta hydrolase"/>
    <property type="match status" value="1"/>
</dbReference>
<dbReference type="GO" id="GO:0008076">
    <property type="term" value="C:voltage-gated potassium channel complex"/>
    <property type="evidence" value="ECO:0007669"/>
    <property type="project" value="TreeGrafter"/>
</dbReference>
<gene>
    <name evidence="4" type="primary">DPP10</name>
</gene>
<keyword evidence="5" id="KW-1185">Reference proteome</keyword>
<organism evidence="4 5">
    <name type="scientific">Oncorhynchus tshawytscha</name>
    <name type="common">Chinook salmon</name>
    <name type="synonym">Salmo tshawytscha</name>
    <dbReference type="NCBI Taxonomy" id="74940"/>
    <lineage>
        <taxon>Eukaryota</taxon>
        <taxon>Metazoa</taxon>
        <taxon>Chordata</taxon>
        <taxon>Craniata</taxon>
        <taxon>Vertebrata</taxon>
        <taxon>Euteleostomi</taxon>
        <taxon>Actinopterygii</taxon>
        <taxon>Neopterygii</taxon>
        <taxon>Teleostei</taxon>
        <taxon>Protacanthopterygii</taxon>
        <taxon>Salmoniformes</taxon>
        <taxon>Salmonidae</taxon>
        <taxon>Salmoninae</taxon>
        <taxon>Oncorhynchus</taxon>
    </lineage>
</organism>
<dbReference type="InterPro" id="IPR050278">
    <property type="entry name" value="Serine_Prot_S9B/DPPIV"/>
</dbReference>
<protein>
    <submittedName>
        <fullName evidence="4">Uncharacterized protein</fullName>
    </submittedName>
</protein>
<feature type="domain" description="Peptidase S9 prolyl oligopeptidase catalytic" evidence="2">
    <location>
        <begin position="612"/>
        <end position="796"/>
    </location>
</feature>
<reference evidence="5" key="1">
    <citation type="journal article" date="2018" name="PLoS ONE">
        <title>Chinook salmon (Oncorhynchus tshawytscha) genome and transcriptome.</title>
        <authorList>
            <person name="Christensen K.A."/>
            <person name="Leong J.S."/>
            <person name="Sakhrani D."/>
            <person name="Biagi C.A."/>
            <person name="Minkley D.R."/>
            <person name="Withler R.E."/>
            <person name="Rondeau E.B."/>
            <person name="Koop B.F."/>
            <person name="Devlin R.H."/>
        </authorList>
    </citation>
    <scope>NUCLEOTIDE SEQUENCE [LARGE SCALE GENOMIC DNA]</scope>
</reference>
<keyword evidence="1" id="KW-0812">Transmembrane</keyword>
<dbReference type="GO" id="GO:1901379">
    <property type="term" value="P:regulation of potassium ion transmembrane transport"/>
    <property type="evidence" value="ECO:0007669"/>
    <property type="project" value="TreeGrafter"/>
</dbReference>
<dbReference type="GO" id="GO:0006508">
    <property type="term" value="P:proteolysis"/>
    <property type="evidence" value="ECO:0007669"/>
    <property type="project" value="InterPro"/>
</dbReference>
<reference evidence="4" key="2">
    <citation type="submission" date="2025-08" db="UniProtKB">
        <authorList>
            <consortium name="Ensembl"/>
        </authorList>
    </citation>
    <scope>IDENTIFICATION</scope>
</reference>
<dbReference type="AlphaFoldDB" id="A0AAZ3P436"/>
<dbReference type="GeneTree" id="ENSGT00940000154657"/>
<evidence type="ECO:0000259" key="2">
    <source>
        <dbReference type="Pfam" id="PF00326"/>
    </source>
</evidence>
<dbReference type="Pfam" id="PF00326">
    <property type="entry name" value="Peptidase_S9"/>
    <property type="match status" value="1"/>
</dbReference>
<dbReference type="SUPFAM" id="SSF53474">
    <property type="entry name" value="alpha/beta-Hydrolases"/>
    <property type="match status" value="1"/>
</dbReference>
<dbReference type="PANTHER" id="PTHR11731">
    <property type="entry name" value="PROTEASE FAMILY S9B,C DIPEPTIDYL-PEPTIDASE IV-RELATED"/>
    <property type="match status" value="1"/>
</dbReference>
<dbReference type="SUPFAM" id="SSF82171">
    <property type="entry name" value="DPP6 N-terminal domain-like"/>
    <property type="match status" value="1"/>
</dbReference>
<dbReference type="Pfam" id="PF00930">
    <property type="entry name" value="DPPIV_N"/>
    <property type="match status" value="1"/>
</dbReference>